<keyword evidence="9" id="KW-1185">Reference proteome</keyword>
<evidence type="ECO:0000256" key="4">
    <source>
        <dbReference type="ARBA" id="ARBA00022982"/>
    </source>
</evidence>
<dbReference type="Pfam" id="PF13442">
    <property type="entry name" value="Cytochrome_CBB3"/>
    <property type="match status" value="1"/>
</dbReference>
<keyword evidence="4" id="KW-0249">Electron transport</keyword>
<keyword evidence="5 6" id="KW-0408">Iron</keyword>
<dbReference type="AlphaFoldDB" id="A0A0A0EQ04"/>
<evidence type="ECO:0000256" key="3">
    <source>
        <dbReference type="ARBA" id="ARBA00022723"/>
    </source>
</evidence>
<reference evidence="8 9" key="1">
    <citation type="submission" date="2013-08" db="EMBL/GenBank/DDBJ databases">
        <title>Genome sequencing of Lysobacter.</title>
        <authorList>
            <person name="Zhang S."/>
            <person name="Wang G."/>
        </authorList>
    </citation>
    <scope>NUCLEOTIDE SEQUENCE [LARGE SCALE GENOMIC DNA]</scope>
    <source>
        <strain evidence="8 9">Ko07</strain>
    </source>
</reference>
<gene>
    <name evidence="8" type="ORF">N792_07875</name>
</gene>
<dbReference type="GO" id="GO:0046872">
    <property type="term" value="F:metal ion binding"/>
    <property type="evidence" value="ECO:0007669"/>
    <property type="project" value="UniProtKB-KW"/>
</dbReference>
<proteinExistence type="predicted"/>
<dbReference type="GO" id="GO:0009055">
    <property type="term" value="F:electron transfer activity"/>
    <property type="evidence" value="ECO:0007669"/>
    <property type="project" value="InterPro"/>
</dbReference>
<organism evidence="8 9">
    <name type="scientific">Lysobacter concretionis Ko07 = DSM 16239</name>
    <dbReference type="NCBI Taxonomy" id="1122185"/>
    <lineage>
        <taxon>Bacteria</taxon>
        <taxon>Pseudomonadati</taxon>
        <taxon>Pseudomonadota</taxon>
        <taxon>Gammaproteobacteria</taxon>
        <taxon>Lysobacterales</taxon>
        <taxon>Lysobacteraceae</taxon>
        <taxon>Novilysobacter</taxon>
    </lineage>
</organism>
<dbReference type="Proteomes" id="UP000030017">
    <property type="component" value="Unassembled WGS sequence"/>
</dbReference>
<evidence type="ECO:0000259" key="7">
    <source>
        <dbReference type="PROSITE" id="PS51007"/>
    </source>
</evidence>
<evidence type="ECO:0000256" key="6">
    <source>
        <dbReference type="PROSITE-ProRule" id="PRU00433"/>
    </source>
</evidence>
<sequence length="382" mass="40883">MVLGRLLLAATVFGLAALLFVSAGMMPVAASQGHWPITRVLLNFTMRRSVQTHALGITSPSAEEQSLGTLAMVLKGAGHYAAGCLPCHGAPGHPRAEVMLHSVPEPPYLPPMVDDWNDRELFWIVKHGIKYTAMPAWPSQRRDDEIWAMVAFLRRLPALEPAEFRRLAYGGEAAIPESGPTRPATQPQALTNCARCHGRHGEGDGNGAFPSVAGQGEPYLLASLQAYARGDRHSGVMQPVAAGLDLDEMRTMAKYYATAEGGRHGGETTDGRSDYGRDDATLAAIARGAQLAQEGSAARRVASCVECHGPRPGPRNALYPRIAGQPAAYIELQLSLFKRGDRGGTAYAGIMTTVAERLEPGDIHDLALYYSSLPANGRPGLD</sequence>
<dbReference type="STRING" id="1122185.N792_07875"/>
<keyword evidence="3 6" id="KW-0479">Metal-binding</keyword>
<evidence type="ECO:0000256" key="5">
    <source>
        <dbReference type="ARBA" id="ARBA00023004"/>
    </source>
</evidence>
<keyword evidence="2 6" id="KW-0349">Heme</keyword>
<keyword evidence="1" id="KW-0813">Transport</keyword>
<dbReference type="PANTHER" id="PTHR33751:SF9">
    <property type="entry name" value="CYTOCHROME C4"/>
    <property type="match status" value="1"/>
</dbReference>
<evidence type="ECO:0000313" key="8">
    <source>
        <dbReference type="EMBL" id="KGM52228.1"/>
    </source>
</evidence>
<feature type="domain" description="Cytochrome c" evidence="7">
    <location>
        <begin position="71"/>
        <end position="157"/>
    </location>
</feature>
<name>A0A0A0EQ04_9GAMM</name>
<accession>A0A0A0EQ04</accession>
<evidence type="ECO:0000256" key="2">
    <source>
        <dbReference type="ARBA" id="ARBA00022617"/>
    </source>
</evidence>
<dbReference type="PROSITE" id="PS51007">
    <property type="entry name" value="CYTC"/>
    <property type="match status" value="3"/>
</dbReference>
<dbReference type="PANTHER" id="PTHR33751">
    <property type="entry name" value="CBB3-TYPE CYTOCHROME C OXIDASE SUBUNIT FIXP"/>
    <property type="match status" value="1"/>
</dbReference>
<feature type="domain" description="Cytochrome c" evidence="7">
    <location>
        <begin position="166"/>
        <end position="260"/>
    </location>
</feature>
<feature type="domain" description="Cytochrome c" evidence="7">
    <location>
        <begin position="283"/>
        <end position="374"/>
    </location>
</feature>
<dbReference type="GO" id="GO:0020037">
    <property type="term" value="F:heme binding"/>
    <property type="evidence" value="ECO:0007669"/>
    <property type="project" value="InterPro"/>
</dbReference>
<dbReference type="InterPro" id="IPR050597">
    <property type="entry name" value="Cytochrome_c_Oxidase_Subunit"/>
</dbReference>
<dbReference type="eggNOG" id="COG2010">
    <property type="taxonomic scope" value="Bacteria"/>
</dbReference>
<evidence type="ECO:0000313" key="9">
    <source>
        <dbReference type="Proteomes" id="UP000030017"/>
    </source>
</evidence>
<protein>
    <recommendedName>
        <fullName evidence="7">Cytochrome c domain-containing protein</fullName>
    </recommendedName>
</protein>
<dbReference type="EMBL" id="AVPS01000004">
    <property type="protein sequence ID" value="KGM52228.1"/>
    <property type="molecule type" value="Genomic_DNA"/>
</dbReference>
<comment type="caution">
    <text evidence="8">The sequence shown here is derived from an EMBL/GenBank/DDBJ whole genome shotgun (WGS) entry which is preliminary data.</text>
</comment>
<dbReference type="Pfam" id="PF00034">
    <property type="entry name" value="Cytochrom_C"/>
    <property type="match status" value="1"/>
</dbReference>
<dbReference type="SUPFAM" id="SSF46626">
    <property type="entry name" value="Cytochrome c"/>
    <property type="match status" value="3"/>
</dbReference>
<dbReference type="InterPro" id="IPR036909">
    <property type="entry name" value="Cyt_c-like_dom_sf"/>
</dbReference>
<evidence type="ECO:0000256" key="1">
    <source>
        <dbReference type="ARBA" id="ARBA00022448"/>
    </source>
</evidence>
<dbReference type="InterPro" id="IPR009056">
    <property type="entry name" value="Cyt_c-like_dom"/>
</dbReference>
<dbReference type="Gene3D" id="1.10.760.10">
    <property type="entry name" value="Cytochrome c-like domain"/>
    <property type="match status" value="3"/>
</dbReference>
<dbReference type="eggNOG" id="COG2863">
    <property type="taxonomic scope" value="Bacteria"/>
</dbReference>